<evidence type="ECO:0000256" key="2">
    <source>
        <dbReference type="ARBA" id="ARBA00022448"/>
    </source>
</evidence>
<protein>
    <submittedName>
        <fullName evidence="10">MFS transporter</fullName>
    </submittedName>
</protein>
<feature type="transmembrane region" description="Helical" evidence="8">
    <location>
        <begin position="534"/>
        <end position="555"/>
    </location>
</feature>
<evidence type="ECO:0000259" key="9">
    <source>
        <dbReference type="PROSITE" id="PS50850"/>
    </source>
</evidence>
<gene>
    <name evidence="10" type="ORF">WCD41_05695</name>
</gene>
<feature type="compositionally biased region" description="Acidic residues" evidence="7">
    <location>
        <begin position="572"/>
        <end position="582"/>
    </location>
</feature>
<keyword evidence="6 8" id="KW-0472">Membrane</keyword>
<dbReference type="InterPro" id="IPR036259">
    <property type="entry name" value="MFS_trans_sf"/>
</dbReference>
<dbReference type="EMBL" id="JBBEGL010000002">
    <property type="protein sequence ID" value="MEJ2885934.1"/>
    <property type="molecule type" value="Genomic_DNA"/>
</dbReference>
<feature type="transmembrane region" description="Helical" evidence="8">
    <location>
        <begin position="20"/>
        <end position="43"/>
    </location>
</feature>
<dbReference type="SUPFAM" id="SSF103473">
    <property type="entry name" value="MFS general substrate transporter"/>
    <property type="match status" value="1"/>
</dbReference>
<feature type="transmembrane region" description="Helical" evidence="8">
    <location>
        <begin position="427"/>
        <end position="454"/>
    </location>
</feature>
<sequence>MASSSAVAPAVAHLGPRYKWVALTNTTLGVLIVTINMSILLIALPDIFRGIALDPLRPENISYLLWLIMGYLVVTAVLVVTFGRVGDMYGRTRMYTLGFAVFTVFSILLAVTWLQGDAGAIWLISMRVLQGIGGALLLANSTAILTDAFPARQRGLALGINSIAAIAGSFLGLIIGGVLAPVAWHLVFIVSVPIGVGGTIWAWAKLKETSERHEGRIDWWGNVTFAVGLIAVLMGITYGIQPYGGHVMGWTSPTVLVCLIGGVVVLAVFVAIERRVAHPMFHLSLFGIRSFTAGNVANLLSALGRGGLQFILIIWLQGIWLPRHGYDYESTPLWAGIYMVPLTIGFLVAGPVSGYLSDRHGARWYAAGGMIVAAASFLAMGFLPVDFPYPLFALLLAVNGLAMGLFSSPNRASIMNSVPPRQRGAAAGMTATFMNGATVLSIGIFFSMLILGLASTLPAALFGGLTGQGVPADVAGRIAELPPVSTLFAALLGYNPIETLLGPDVLAQVGPQQAGFLTGRSFFPELISGPFADGLFLALGFAAACCFVAAIASLFDTAKPSLAEAEAPGESLGEESGQEPDDAGWGPAPGPSTDLAARPVAVAGRIVAHDDGPATAVLTLVDAGGREADRTTTDDEGRFTLSSDGRSGDYLVIASPRGPGAAAPAVTRVTVNGSPVHIDVVLRERAALPR</sequence>
<evidence type="ECO:0000256" key="7">
    <source>
        <dbReference type="SAM" id="MobiDB-lite"/>
    </source>
</evidence>
<feature type="transmembrane region" description="Helical" evidence="8">
    <location>
        <begin position="120"/>
        <end position="144"/>
    </location>
</feature>
<evidence type="ECO:0000313" key="10">
    <source>
        <dbReference type="EMBL" id="MEJ2885934.1"/>
    </source>
</evidence>
<dbReference type="InterPro" id="IPR008969">
    <property type="entry name" value="CarboxyPept-like_regulatory"/>
</dbReference>
<dbReference type="SUPFAM" id="SSF49464">
    <property type="entry name" value="Carboxypeptidase regulatory domain-like"/>
    <property type="match status" value="1"/>
</dbReference>
<feature type="transmembrane region" description="Helical" evidence="8">
    <location>
        <begin position="389"/>
        <end position="406"/>
    </location>
</feature>
<name>A0ABU8N0M2_9PSEU</name>
<dbReference type="Proteomes" id="UP001370100">
    <property type="component" value="Unassembled WGS sequence"/>
</dbReference>
<evidence type="ECO:0000256" key="4">
    <source>
        <dbReference type="ARBA" id="ARBA00022692"/>
    </source>
</evidence>
<feature type="transmembrane region" description="Helical" evidence="8">
    <location>
        <begin position="336"/>
        <end position="357"/>
    </location>
</feature>
<feature type="domain" description="Major facilitator superfamily (MFS) profile" evidence="9">
    <location>
        <begin position="22"/>
        <end position="497"/>
    </location>
</feature>
<proteinExistence type="predicted"/>
<evidence type="ECO:0000313" key="11">
    <source>
        <dbReference type="Proteomes" id="UP001370100"/>
    </source>
</evidence>
<dbReference type="RefSeq" id="WP_337712427.1">
    <property type="nucleotide sequence ID" value="NZ_JBBEGL010000002.1"/>
</dbReference>
<comment type="subcellular location">
    <subcellularLocation>
        <location evidence="1">Cell membrane</location>
        <topology evidence="1">Multi-pass membrane protein</topology>
    </subcellularLocation>
</comment>
<keyword evidence="4 8" id="KW-0812">Transmembrane</keyword>
<evidence type="ECO:0000256" key="3">
    <source>
        <dbReference type="ARBA" id="ARBA00022475"/>
    </source>
</evidence>
<organism evidence="10 11">
    <name type="scientific">Actinomycetospora aeridis</name>
    <dbReference type="NCBI Taxonomy" id="3129231"/>
    <lineage>
        <taxon>Bacteria</taxon>
        <taxon>Bacillati</taxon>
        <taxon>Actinomycetota</taxon>
        <taxon>Actinomycetes</taxon>
        <taxon>Pseudonocardiales</taxon>
        <taxon>Pseudonocardiaceae</taxon>
        <taxon>Actinomycetospora</taxon>
    </lineage>
</organism>
<keyword evidence="11" id="KW-1185">Reference proteome</keyword>
<accession>A0ABU8N0M2</accession>
<feature type="transmembrane region" description="Helical" evidence="8">
    <location>
        <begin position="219"/>
        <end position="240"/>
    </location>
</feature>
<dbReference type="PROSITE" id="PS50850">
    <property type="entry name" value="MFS"/>
    <property type="match status" value="1"/>
</dbReference>
<feature type="region of interest" description="Disordered" evidence="7">
    <location>
        <begin position="565"/>
        <end position="594"/>
    </location>
</feature>
<keyword evidence="3" id="KW-1003">Cell membrane</keyword>
<dbReference type="CDD" id="cd17321">
    <property type="entry name" value="MFS_MMR_MDR_like"/>
    <property type="match status" value="1"/>
</dbReference>
<feature type="transmembrane region" description="Helical" evidence="8">
    <location>
        <begin position="94"/>
        <end position="114"/>
    </location>
</feature>
<feature type="transmembrane region" description="Helical" evidence="8">
    <location>
        <begin position="182"/>
        <end position="204"/>
    </location>
</feature>
<dbReference type="InterPro" id="IPR020846">
    <property type="entry name" value="MFS_dom"/>
</dbReference>
<keyword evidence="5 8" id="KW-1133">Transmembrane helix</keyword>
<feature type="transmembrane region" description="Helical" evidence="8">
    <location>
        <begin position="252"/>
        <end position="272"/>
    </location>
</feature>
<reference evidence="10 11" key="1">
    <citation type="submission" date="2024-03" db="EMBL/GenBank/DDBJ databases">
        <title>Actinomycetospora sp. OC33-EN06, a novel actinomycete isolated from wild orchid (Aerides multiflora).</title>
        <authorList>
            <person name="Suriyachadkun C."/>
        </authorList>
    </citation>
    <scope>NUCLEOTIDE SEQUENCE [LARGE SCALE GENOMIC DNA]</scope>
    <source>
        <strain evidence="10 11">OC33-EN06</strain>
    </source>
</reference>
<dbReference type="PANTHER" id="PTHR42718:SF46">
    <property type="entry name" value="BLR6921 PROTEIN"/>
    <property type="match status" value="1"/>
</dbReference>
<evidence type="ECO:0000256" key="6">
    <source>
        <dbReference type="ARBA" id="ARBA00023136"/>
    </source>
</evidence>
<dbReference type="Gene3D" id="1.20.1250.20">
    <property type="entry name" value="MFS general substrate transporter like domains"/>
    <property type="match status" value="2"/>
</dbReference>
<dbReference type="InterPro" id="IPR011701">
    <property type="entry name" value="MFS"/>
</dbReference>
<dbReference type="PANTHER" id="PTHR42718">
    <property type="entry name" value="MAJOR FACILITATOR SUPERFAMILY MULTIDRUG TRANSPORTER MFSC"/>
    <property type="match status" value="1"/>
</dbReference>
<keyword evidence="2" id="KW-0813">Transport</keyword>
<feature type="transmembrane region" description="Helical" evidence="8">
    <location>
        <begin position="293"/>
        <end position="316"/>
    </location>
</feature>
<feature type="transmembrane region" description="Helical" evidence="8">
    <location>
        <begin position="63"/>
        <end position="82"/>
    </location>
</feature>
<evidence type="ECO:0000256" key="8">
    <source>
        <dbReference type="SAM" id="Phobius"/>
    </source>
</evidence>
<evidence type="ECO:0000256" key="5">
    <source>
        <dbReference type="ARBA" id="ARBA00022989"/>
    </source>
</evidence>
<evidence type="ECO:0000256" key="1">
    <source>
        <dbReference type="ARBA" id="ARBA00004651"/>
    </source>
</evidence>
<feature type="transmembrane region" description="Helical" evidence="8">
    <location>
        <begin position="364"/>
        <end position="383"/>
    </location>
</feature>
<comment type="caution">
    <text evidence="10">The sequence shown here is derived from an EMBL/GenBank/DDBJ whole genome shotgun (WGS) entry which is preliminary data.</text>
</comment>
<dbReference type="Pfam" id="PF07690">
    <property type="entry name" value="MFS_1"/>
    <property type="match status" value="1"/>
</dbReference>
<feature type="transmembrane region" description="Helical" evidence="8">
    <location>
        <begin position="156"/>
        <end position="176"/>
    </location>
</feature>